<gene>
    <name evidence="3" type="ORF">PEL8287_01538</name>
</gene>
<dbReference type="RefSeq" id="WP_085891768.1">
    <property type="nucleotide sequence ID" value="NZ_FWFL01000003.1"/>
</dbReference>
<evidence type="ECO:0000313" key="3">
    <source>
        <dbReference type="EMBL" id="SLN32456.1"/>
    </source>
</evidence>
<dbReference type="Proteomes" id="UP000193827">
    <property type="component" value="Unassembled WGS sequence"/>
</dbReference>
<accession>A0A1Y5S4K0</accession>
<dbReference type="AlphaFoldDB" id="A0A1Y5S4K0"/>
<dbReference type="Gene3D" id="3.90.1340.10">
    <property type="entry name" value="Phage tail collar domain"/>
    <property type="match status" value="1"/>
</dbReference>
<evidence type="ECO:0000256" key="1">
    <source>
        <dbReference type="SAM" id="SignalP"/>
    </source>
</evidence>
<evidence type="ECO:0000259" key="2">
    <source>
        <dbReference type="Pfam" id="PF07484"/>
    </source>
</evidence>
<evidence type="ECO:0000313" key="4">
    <source>
        <dbReference type="Proteomes" id="UP000193827"/>
    </source>
</evidence>
<organism evidence="3 4">
    <name type="scientific">Roseovarius litorisediminis</name>
    <dbReference type="NCBI Taxonomy" id="1312363"/>
    <lineage>
        <taxon>Bacteria</taxon>
        <taxon>Pseudomonadati</taxon>
        <taxon>Pseudomonadota</taxon>
        <taxon>Alphaproteobacteria</taxon>
        <taxon>Rhodobacterales</taxon>
        <taxon>Roseobacteraceae</taxon>
        <taxon>Roseovarius</taxon>
    </lineage>
</organism>
<dbReference type="Pfam" id="PF07484">
    <property type="entry name" value="Collar"/>
    <property type="match status" value="1"/>
</dbReference>
<feature type="domain" description="Phage tail collar" evidence="2">
    <location>
        <begin position="31"/>
        <end position="86"/>
    </location>
</feature>
<feature type="signal peptide" evidence="1">
    <location>
        <begin position="1"/>
        <end position="25"/>
    </location>
</feature>
<dbReference type="SUPFAM" id="SSF88874">
    <property type="entry name" value="Receptor-binding domain of short tail fibre protein gp12"/>
    <property type="match status" value="1"/>
</dbReference>
<dbReference type="InterPro" id="IPR011083">
    <property type="entry name" value="Phage_tail_collar_dom"/>
</dbReference>
<dbReference type="OrthoDB" id="9810174at2"/>
<keyword evidence="1" id="KW-0732">Signal</keyword>
<sequence length="210" mass="21761">MKRKIAAIVLGAATALSSQTSTATAQDYWLGQIVMGGWNFCPRTTLPANGALLPISSNSALFSLLGCTYGGDCRTTFALPDLRGRIAMNNGTGPGLQPVALGQRGGRENFTPNISTLASHSHAISNTATAVANVGNGTPGEYAADEHLAANAQIYAPTGSPNKPLNANTVQVTVDSTASNAGQNQPVDIRNPYLGVQYCVVTQGIFPSRN</sequence>
<keyword evidence="4" id="KW-1185">Reference proteome</keyword>
<feature type="chain" id="PRO_5012870623" evidence="1">
    <location>
        <begin position="26"/>
        <end position="210"/>
    </location>
</feature>
<proteinExistence type="predicted"/>
<dbReference type="EMBL" id="FWFL01000003">
    <property type="protein sequence ID" value="SLN32456.1"/>
    <property type="molecule type" value="Genomic_DNA"/>
</dbReference>
<reference evidence="3 4" key="1">
    <citation type="submission" date="2017-03" db="EMBL/GenBank/DDBJ databases">
        <authorList>
            <person name="Afonso C.L."/>
            <person name="Miller P.J."/>
            <person name="Scott M.A."/>
            <person name="Spackman E."/>
            <person name="Goraichik I."/>
            <person name="Dimitrov K.M."/>
            <person name="Suarez D.L."/>
            <person name="Swayne D.E."/>
        </authorList>
    </citation>
    <scope>NUCLEOTIDE SEQUENCE [LARGE SCALE GENOMIC DNA]</scope>
    <source>
        <strain evidence="3 4">CECT 8287</strain>
    </source>
</reference>
<dbReference type="InterPro" id="IPR037053">
    <property type="entry name" value="Phage_tail_collar_dom_sf"/>
</dbReference>
<protein>
    <submittedName>
        <fullName evidence="3">Phage Tail Collar Domain protein</fullName>
    </submittedName>
</protein>
<name>A0A1Y5S4K0_9RHOB</name>